<dbReference type="AlphaFoldDB" id="E1ZKA2"/>
<feature type="domain" description="Rhodanese" evidence="1">
    <location>
        <begin position="86"/>
        <end position="219"/>
    </location>
</feature>
<accession>E1ZKA2</accession>
<dbReference type="GO" id="GO:0009507">
    <property type="term" value="C:chloroplast"/>
    <property type="evidence" value="ECO:0007669"/>
    <property type="project" value="TreeGrafter"/>
</dbReference>
<sequence length="221" mass="23367">MASAAVASFQARPCAAFTARRSNSGRRVRRAAALVHAAVKTAGTATSGLEIGGKRPTSPKAWELISTTLKKNGVAFIGLDQAEAAARKGTPIVDVRPDDQYNTGRLPGAVNCQFYQPITGWGPAKIARRVGFTLFGVPGTEANPDFIEQVSAAVPKKSGGMILVCNIGGTLEPTGPSEFGRQSRSLTAAYELVQAGFSNIKVLEGGYNAWARDEREVEMVQ</sequence>
<dbReference type="CDD" id="cd00158">
    <property type="entry name" value="RHOD"/>
    <property type="match status" value="1"/>
</dbReference>
<dbReference type="SMART" id="SM00450">
    <property type="entry name" value="RHOD"/>
    <property type="match status" value="1"/>
</dbReference>
<dbReference type="KEGG" id="cvr:CHLNCDRAFT_136402"/>
<evidence type="ECO:0000313" key="2">
    <source>
        <dbReference type="EMBL" id="EFN53658.1"/>
    </source>
</evidence>
<dbReference type="Pfam" id="PF00581">
    <property type="entry name" value="Rhodanese"/>
    <property type="match status" value="1"/>
</dbReference>
<keyword evidence="3" id="KW-1185">Reference proteome</keyword>
<evidence type="ECO:0000259" key="1">
    <source>
        <dbReference type="PROSITE" id="PS50206"/>
    </source>
</evidence>
<name>E1ZKA2_CHLVA</name>
<protein>
    <recommendedName>
        <fullName evidence="1">Rhodanese domain-containing protein</fullName>
    </recommendedName>
</protein>
<dbReference type="Gene3D" id="3.40.250.10">
    <property type="entry name" value="Rhodanese-like domain"/>
    <property type="match status" value="1"/>
</dbReference>
<dbReference type="SUPFAM" id="SSF52821">
    <property type="entry name" value="Rhodanese/Cell cycle control phosphatase"/>
    <property type="match status" value="1"/>
</dbReference>
<dbReference type="eggNOG" id="KOG0017">
    <property type="taxonomic scope" value="Eukaryota"/>
</dbReference>
<dbReference type="PANTHER" id="PTHR44920:SF2">
    <property type="entry name" value="RHODANESE DOMAIN-CONTAINING PROTEIN"/>
    <property type="match status" value="1"/>
</dbReference>
<dbReference type="InterPro" id="IPR001763">
    <property type="entry name" value="Rhodanese-like_dom"/>
</dbReference>
<dbReference type="InterPro" id="IPR043186">
    <property type="entry name" value="Str14"/>
</dbReference>
<dbReference type="PANTHER" id="PTHR44920">
    <property type="entry name" value="RHODANESE-LIKE DOMAIN-CONTAINING PROTEIN 14, CHLOROPLASTIC-RELATED"/>
    <property type="match status" value="1"/>
</dbReference>
<dbReference type="Proteomes" id="UP000008141">
    <property type="component" value="Unassembled WGS sequence"/>
</dbReference>
<dbReference type="PROSITE" id="PS50206">
    <property type="entry name" value="RHODANESE_3"/>
    <property type="match status" value="1"/>
</dbReference>
<dbReference type="FunCoup" id="E1ZKA2">
    <property type="interactions" value="475"/>
</dbReference>
<evidence type="ECO:0000313" key="3">
    <source>
        <dbReference type="Proteomes" id="UP000008141"/>
    </source>
</evidence>
<dbReference type="InterPro" id="IPR036873">
    <property type="entry name" value="Rhodanese-like_dom_sf"/>
</dbReference>
<dbReference type="GeneID" id="17353106"/>
<dbReference type="OrthoDB" id="496335at2759"/>
<dbReference type="OMA" id="IILACIW"/>
<proteinExistence type="predicted"/>
<dbReference type="RefSeq" id="XP_005845760.1">
    <property type="nucleotide sequence ID" value="XM_005845698.1"/>
</dbReference>
<dbReference type="STRING" id="554065.E1ZKA2"/>
<reference evidence="2 3" key="1">
    <citation type="journal article" date="2010" name="Plant Cell">
        <title>The Chlorella variabilis NC64A genome reveals adaptation to photosymbiosis, coevolution with viruses, and cryptic sex.</title>
        <authorList>
            <person name="Blanc G."/>
            <person name="Duncan G."/>
            <person name="Agarkova I."/>
            <person name="Borodovsky M."/>
            <person name="Gurnon J."/>
            <person name="Kuo A."/>
            <person name="Lindquist E."/>
            <person name="Lucas S."/>
            <person name="Pangilinan J."/>
            <person name="Polle J."/>
            <person name="Salamov A."/>
            <person name="Terry A."/>
            <person name="Yamada T."/>
            <person name="Dunigan D.D."/>
            <person name="Grigoriev I.V."/>
            <person name="Claverie J.M."/>
            <person name="Van Etten J.L."/>
        </authorList>
    </citation>
    <scope>NUCLEOTIDE SEQUENCE [LARGE SCALE GENOMIC DNA]</scope>
    <source>
        <strain evidence="2 3">NC64A</strain>
    </source>
</reference>
<dbReference type="EMBL" id="GL433850">
    <property type="protein sequence ID" value="EFN53658.1"/>
    <property type="molecule type" value="Genomic_DNA"/>
</dbReference>
<gene>
    <name evidence="2" type="ORF">CHLNCDRAFT_136402</name>
</gene>
<dbReference type="InParanoid" id="E1ZKA2"/>
<organism evidence="3">
    <name type="scientific">Chlorella variabilis</name>
    <name type="common">Green alga</name>
    <dbReference type="NCBI Taxonomy" id="554065"/>
    <lineage>
        <taxon>Eukaryota</taxon>
        <taxon>Viridiplantae</taxon>
        <taxon>Chlorophyta</taxon>
        <taxon>core chlorophytes</taxon>
        <taxon>Trebouxiophyceae</taxon>
        <taxon>Chlorellales</taxon>
        <taxon>Chlorellaceae</taxon>
        <taxon>Chlorella clade</taxon>
        <taxon>Chlorella</taxon>
    </lineage>
</organism>